<evidence type="ECO:0000313" key="2">
    <source>
        <dbReference type="EMBL" id="KAK1278940.1"/>
    </source>
</evidence>
<protein>
    <submittedName>
        <fullName evidence="2">Uncharacterized protein</fullName>
    </submittedName>
</protein>
<proteinExistence type="predicted"/>
<feature type="compositionally biased region" description="Low complexity" evidence="1">
    <location>
        <begin position="100"/>
        <end position="141"/>
    </location>
</feature>
<dbReference type="Proteomes" id="UP001179952">
    <property type="component" value="Unassembled WGS sequence"/>
</dbReference>
<sequence length="195" mass="21146">MSIFIEYIHILRLLCNNKVLIFDCTSFGPFFLPLHCTLFSSSFDCTAYSLLLDPTILSLSPFPLQLLSDTFYSSTSPLPDGFSFNNHLLHTCPPSPPLPSATGSTSPTTSSFATGTPLTNPSPTATSSSSMAATNSPTNSSQKDDEGSSVHTFDFLRETTAAAAENNLSPFLHLLLDGNLGVMDGRWLEGQNRWR</sequence>
<comment type="caution">
    <text evidence="2">The sequence shown here is derived from an EMBL/GenBank/DDBJ whole genome shotgun (WGS) entry which is preliminary data.</text>
</comment>
<name>A0AAV9BQ94_ACOGR</name>
<gene>
    <name evidence="2" type="ORF">QJS04_geneDACA014834</name>
</gene>
<reference evidence="2" key="2">
    <citation type="submission" date="2023-06" db="EMBL/GenBank/DDBJ databases">
        <authorList>
            <person name="Ma L."/>
            <person name="Liu K.-W."/>
            <person name="Li Z."/>
            <person name="Hsiao Y.-Y."/>
            <person name="Qi Y."/>
            <person name="Fu T."/>
            <person name="Tang G."/>
            <person name="Zhang D."/>
            <person name="Sun W.-H."/>
            <person name="Liu D.-K."/>
            <person name="Li Y."/>
            <person name="Chen G.-Z."/>
            <person name="Liu X.-D."/>
            <person name="Liao X.-Y."/>
            <person name="Jiang Y.-T."/>
            <person name="Yu X."/>
            <person name="Hao Y."/>
            <person name="Huang J."/>
            <person name="Zhao X.-W."/>
            <person name="Ke S."/>
            <person name="Chen Y.-Y."/>
            <person name="Wu W.-L."/>
            <person name="Hsu J.-L."/>
            <person name="Lin Y.-F."/>
            <person name="Huang M.-D."/>
            <person name="Li C.-Y."/>
            <person name="Huang L."/>
            <person name="Wang Z.-W."/>
            <person name="Zhao X."/>
            <person name="Zhong W.-Y."/>
            <person name="Peng D.-H."/>
            <person name="Ahmad S."/>
            <person name="Lan S."/>
            <person name="Zhang J.-S."/>
            <person name="Tsai W.-C."/>
            <person name="Van De Peer Y."/>
            <person name="Liu Z.-J."/>
        </authorList>
    </citation>
    <scope>NUCLEOTIDE SEQUENCE</scope>
    <source>
        <strain evidence="2">SCP</strain>
        <tissue evidence="2">Leaves</tissue>
    </source>
</reference>
<dbReference type="AlphaFoldDB" id="A0AAV9BQ94"/>
<reference evidence="2" key="1">
    <citation type="journal article" date="2023" name="Nat. Commun.">
        <title>Diploid and tetraploid genomes of Acorus and the evolution of monocots.</title>
        <authorList>
            <person name="Ma L."/>
            <person name="Liu K.W."/>
            <person name="Li Z."/>
            <person name="Hsiao Y.Y."/>
            <person name="Qi Y."/>
            <person name="Fu T."/>
            <person name="Tang G.D."/>
            <person name="Zhang D."/>
            <person name="Sun W.H."/>
            <person name="Liu D.K."/>
            <person name="Li Y."/>
            <person name="Chen G.Z."/>
            <person name="Liu X.D."/>
            <person name="Liao X.Y."/>
            <person name="Jiang Y.T."/>
            <person name="Yu X."/>
            <person name="Hao Y."/>
            <person name="Huang J."/>
            <person name="Zhao X.W."/>
            <person name="Ke S."/>
            <person name="Chen Y.Y."/>
            <person name="Wu W.L."/>
            <person name="Hsu J.L."/>
            <person name="Lin Y.F."/>
            <person name="Huang M.D."/>
            <person name="Li C.Y."/>
            <person name="Huang L."/>
            <person name="Wang Z.W."/>
            <person name="Zhao X."/>
            <person name="Zhong W.Y."/>
            <person name="Peng D.H."/>
            <person name="Ahmad S."/>
            <person name="Lan S."/>
            <person name="Zhang J.S."/>
            <person name="Tsai W.C."/>
            <person name="Van de Peer Y."/>
            <person name="Liu Z.J."/>
        </authorList>
    </citation>
    <scope>NUCLEOTIDE SEQUENCE</scope>
    <source>
        <strain evidence="2">SCP</strain>
    </source>
</reference>
<organism evidence="2 3">
    <name type="scientific">Acorus gramineus</name>
    <name type="common">Dwarf sweet flag</name>
    <dbReference type="NCBI Taxonomy" id="55184"/>
    <lineage>
        <taxon>Eukaryota</taxon>
        <taxon>Viridiplantae</taxon>
        <taxon>Streptophyta</taxon>
        <taxon>Embryophyta</taxon>
        <taxon>Tracheophyta</taxon>
        <taxon>Spermatophyta</taxon>
        <taxon>Magnoliopsida</taxon>
        <taxon>Liliopsida</taxon>
        <taxon>Acoraceae</taxon>
        <taxon>Acorus</taxon>
    </lineage>
</organism>
<feature type="region of interest" description="Disordered" evidence="1">
    <location>
        <begin position="95"/>
        <end position="149"/>
    </location>
</feature>
<evidence type="ECO:0000313" key="3">
    <source>
        <dbReference type="Proteomes" id="UP001179952"/>
    </source>
</evidence>
<accession>A0AAV9BQ94</accession>
<evidence type="ECO:0000256" key="1">
    <source>
        <dbReference type="SAM" id="MobiDB-lite"/>
    </source>
</evidence>
<dbReference type="EMBL" id="JAUJYN010000002">
    <property type="protein sequence ID" value="KAK1278940.1"/>
    <property type="molecule type" value="Genomic_DNA"/>
</dbReference>
<keyword evidence="3" id="KW-1185">Reference proteome</keyword>